<accession>A0AAW2WYL0</accession>
<dbReference type="PANTHER" id="PTHR11439:SF467">
    <property type="entry name" value="INTEGRASE CATALYTIC DOMAIN-CONTAINING PROTEIN"/>
    <property type="match status" value="1"/>
</dbReference>
<dbReference type="CDD" id="cd09272">
    <property type="entry name" value="RNase_HI_RT_Ty1"/>
    <property type="match status" value="1"/>
</dbReference>
<sequence length="182" mass="20220">MKDIPYASAIGSLMYAQVCTRPDIAFAVGILGRYQSNPGLDHWRAAKKVMRYLQGTNNYMLMYRRTENLKAVGYSDSDFAGCVDSRKSTSGYIFMIASGAVSWRSAKQTLIATSTMEAEFVSCFEATSHGVWLKSFISGLRIIDSISRPLRIHSDNSVAIFMAKNNKSGSRSKHIDIRESGH</sequence>
<protein>
    <submittedName>
        <fullName evidence="1">Secreted RxLR effector protein</fullName>
    </submittedName>
</protein>
<dbReference type="EMBL" id="JACGWN010000006">
    <property type="protein sequence ID" value="KAL0446540.1"/>
    <property type="molecule type" value="Genomic_DNA"/>
</dbReference>
<name>A0AAW2WYL0_9LAMI</name>
<proteinExistence type="predicted"/>
<dbReference type="AlphaFoldDB" id="A0AAW2WYL0"/>
<reference evidence="1" key="1">
    <citation type="submission" date="2020-06" db="EMBL/GenBank/DDBJ databases">
        <authorList>
            <person name="Li T."/>
            <person name="Hu X."/>
            <person name="Zhang T."/>
            <person name="Song X."/>
            <person name="Zhang H."/>
            <person name="Dai N."/>
            <person name="Sheng W."/>
            <person name="Hou X."/>
            <person name="Wei L."/>
        </authorList>
    </citation>
    <scope>NUCLEOTIDE SEQUENCE</scope>
    <source>
        <strain evidence="1">KEN1</strain>
        <tissue evidence="1">Leaf</tissue>
    </source>
</reference>
<evidence type="ECO:0000313" key="1">
    <source>
        <dbReference type="EMBL" id="KAL0446540.1"/>
    </source>
</evidence>
<organism evidence="1">
    <name type="scientific">Sesamum latifolium</name>
    <dbReference type="NCBI Taxonomy" id="2727402"/>
    <lineage>
        <taxon>Eukaryota</taxon>
        <taxon>Viridiplantae</taxon>
        <taxon>Streptophyta</taxon>
        <taxon>Embryophyta</taxon>
        <taxon>Tracheophyta</taxon>
        <taxon>Spermatophyta</taxon>
        <taxon>Magnoliopsida</taxon>
        <taxon>eudicotyledons</taxon>
        <taxon>Gunneridae</taxon>
        <taxon>Pentapetalae</taxon>
        <taxon>asterids</taxon>
        <taxon>lamiids</taxon>
        <taxon>Lamiales</taxon>
        <taxon>Pedaliaceae</taxon>
        <taxon>Sesamum</taxon>
    </lineage>
</organism>
<reference evidence="1" key="2">
    <citation type="journal article" date="2024" name="Plant">
        <title>Genomic evolution and insights into agronomic trait innovations of Sesamum species.</title>
        <authorList>
            <person name="Miao H."/>
            <person name="Wang L."/>
            <person name="Qu L."/>
            <person name="Liu H."/>
            <person name="Sun Y."/>
            <person name="Le M."/>
            <person name="Wang Q."/>
            <person name="Wei S."/>
            <person name="Zheng Y."/>
            <person name="Lin W."/>
            <person name="Duan Y."/>
            <person name="Cao H."/>
            <person name="Xiong S."/>
            <person name="Wang X."/>
            <person name="Wei L."/>
            <person name="Li C."/>
            <person name="Ma Q."/>
            <person name="Ju M."/>
            <person name="Zhao R."/>
            <person name="Li G."/>
            <person name="Mu C."/>
            <person name="Tian Q."/>
            <person name="Mei H."/>
            <person name="Zhang T."/>
            <person name="Gao T."/>
            <person name="Zhang H."/>
        </authorList>
    </citation>
    <scope>NUCLEOTIDE SEQUENCE</scope>
    <source>
        <strain evidence="1">KEN1</strain>
    </source>
</reference>
<gene>
    <name evidence="1" type="ORF">Slati_1781900</name>
</gene>
<dbReference type="PANTHER" id="PTHR11439">
    <property type="entry name" value="GAG-POL-RELATED RETROTRANSPOSON"/>
    <property type="match status" value="1"/>
</dbReference>
<comment type="caution">
    <text evidence="1">The sequence shown here is derived from an EMBL/GenBank/DDBJ whole genome shotgun (WGS) entry which is preliminary data.</text>
</comment>